<dbReference type="InterPro" id="IPR003593">
    <property type="entry name" value="AAA+_ATPase"/>
</dbReference>
<evidence type="ECO:0000259" key="5">
    <source>
        <dbReference type="SMART" id="SM00382"/>
    </source>
</evidence>
<keyword evidence="7" id="KW-1185">Reference proteome</keyword>
<dbReference type="Gene3D" id="3.40.50.300">
    <property type="entry name" value="P-loop containing nucleotide triphosphate hydrolases"/>
    <property type="match status" value="1"/>
</dbReference>
<dbReference type="GO" id="GO:0003677">
    <property type="term" value="F:DNA binding"/>
    <property type="evidence" value="ECO:0007669"/>
    <property type="project" value="UniProtKB-KW"/>
</dbReference>
<organism evidence="6 7">
    <name type="scientific">Embleya scabrispora</name>
    <dbReference type="NCBI Taxonomy" id="159449"/>
    <lineage>
        <taxon>Bacteria</taxon>
        <taxon>Bacillati</taxon>
        <taxon>Actinomycetota</taxon>
        <taxon>Actinomycetes</taxon>
        <taxon>Kitasatosporales</taxon>
        <taxon>Streptomycetaceae</taxon>
        <taxon>Embleya</taxon>
    </lineage>
</organism>
<accession>A0A1T3NT36</accession>
<dbReference type="Pfam" id="PF00772">
    <property type="entry name" value="DnaB"/>
    <property type="match status" value="1"/>
</dbReference>
<dbReference type="InterPro" id="IPR007693">
    <property type="entry name" value="DNA_helicase_DnaB-like_N"/>
</dbReference>
<dbReference type="GO" id="GO:0003678">
    <property type="term" value="F:DNA helicase activity"/>
    <property type="evidence" value="ECO:0007669"/>
    <property type="project" value="InterPro"/>
</dbReference>
<name>A0A1T3NT36_9ACTN</name>
<protein>
    <recommendedName>
        <fullName evidence="5">AAA+ ATPase domain-containing protein</fullName>
    </recommendedName>
</protein>
<dbReference type="STRING" id="159449.B4N89_02440"/>
<feature type="compositionally biased region" description="Basic and acidic residues" evidence="4">
    <location>
        <begin position="61"/>
        <end position="75"/>
    </location>
</feature>
<evidence type="ECO:0000256" key="1">
    <source>
        <dbReference type="ARBA" id="ARBA00022515"/>
    </source>
</evidence>
<dbReference type="GO" id="GO:1990077">
    <property type="term" value="C:primosome complex"/>
    <property type="evidence" value="ECO:0007669"/>
    <property type="project" value="UniProtKB-KW"/>
</dbReference>
<keyword evidence="3" id="KW-0238">DNA-binding</keyword>
<dbReference type="OrthoDB" id="9773982at2"/>
<dbReference type="Gene3D" id="1.10.860.10">
    <property type="entry name" value="DNAb Helicase, Chain A"/>
    <property type="match status" value="1"/>
</dbReference>
<dbReference type="GO" id="GO:0005524">
    <property type="term" value="F:ATP binding"/>
    <property type="evidence" value="ECO:0007669"/>
    <property type="project" value="InterPro"/>
</dbReference>
<proteinExistence type="predicted"/>
<sequence length="571" mass="62344">MRRRHRHQPHRRRPRRHPTPVRPVPPGRRNPHPTAGPRSPRRRDSRRPPRAPVPAPHCRTAHPDLTRRSPVDNVRHLPPPSGDDGAYTREPPHDIGAELALLGLCMYEPAEHATAAGLLGGGDFYRPGHTTIWRTLCALHAQGKPTDGIALADELTRSGDLQRVGGAPYLHTVQAAAAVRGQVEYYAEIITRHSRARDQIMLGMRLLQDGYAPDHDPETAPRLIEAFTADRTARTTTGAIHDRLIDGASFILDIPDQAPVVWGHGDEVLWAEGEALILAGPSGVGKTTLCQQVVLAAIGIRPHALGMPVREAKRVLYLASDRPPQAARSLRRMVGPEHREQLAERLVIWKGPPPADLARFPDTLVQLCRRAGADMVVLDSLKDMAGNLADPEIGSGINSAIQRTLVDGVEVFALHHHRKQGNESKGKEPSSLDELFGSTWITAGAGSVLSLWGAAGDLIVSLKHLKQPAAEVGPYRLRHDHVHGETEIWHQVDAVILMRQTGHQGLTAAQLAVAMFPASQGKPTDAEMQKARRKLDSLVDAGLAERFGGGKGRGNEARFRSLVDENGEIHL</sequence>
<dbReference type="PANTHER" id="PTHR30153:SF2">
    <property type="entry name" value="REPLICATIVE DNA HELICASE"/>
    <property type="match status" value="1"/>
</dbReference>
<comment type="caution">
    <text evidence="6">The sequence shown here is derived from an EMBL/GenBank/DDBJ whole genome shotgun (WGS) entry which is preliminary data.</text>
</comment>
<feature type="domain" description="AAA+ ATPase" evidence="5">
    <location>
        <begin position="272"/>
        <end position="445"/>
    </location>
</feature>
<dbReference type="SUPFAM" id="SSF52540">
    <property type="entry name" value="P-loop containing nucleoside triphosphate hydrolases"/>
    <property type="match status" value="1"/>
</dbReference>
<dbReference type="PANTHER" id="PTHR30153">
    <property type="entry name" value="REPLICATIVE DNA HELICASE DNAB"/>
    <property type="match status" value="1"/>
</dbReference>
<evidence type="ECO:0000256" key="3">
    <source>
        <dbReference type="ARBA" id="ARBA00023125"/>
    </source>
</evidence>
<dbReference type="InterPro" id="IPR036185">
    <property type="entry name" value="DNA_heli_DnaB-like_N_sf"/>
</dbReference>
<evidence type="ECO:0000256" key="4">
    <source>
        <dbReference type="SAM" id="MobiDB-lite"/>
    </source>
</evidence>
<dbReference type="SUPFAM" id="SSF48024">
    <property type="entry name" value="N-terminal domain of DnaB helicase"/>
    <property type="match status" value="1"/>
</dbReference>
<dbReference type="GO" id="GO:0005829">
    <property type="term" value="C:cytosol"/>
    <property type="evidence" value="ECO:0007669"/>
    <property type="project" value="TreeGrafter"/>
</dbReference>
<dbReference type="SMART" id="SM00382">
    <property type="entry name" value="AAA"/>
    <property type="match status" value="1"/>
</dbReference>
<keyword evidence="1" id="KW-0639">Primosome</keyword>
<dbReference type="AlphaFoldDB" id="A0A1T3NT36"/>
<dbReference type="Pfam" id="PF13481">
    <property type="entry name" value="AAA_25"/>
    <property type="match status" value="1"/>
</dbReference>
<dbReference type="InterPro" id="IPR016136">
    <property type="entry name" value="DNA_helicase_N/primase_C"/>
</dbReference>
<reference evidence="6 7" key="1">
    <citation type="submission" date="2017-03" db="EMBL/GenBank/DDBJ databases">
        <title>Draft genome sequence of Streptomyces scabrisporus NF3, endophyte isolated from Amphipterygium adstringens.</title>
        <authorList>
            <person name="Vazquez M."/>
            <person name="Ceapa C.D."/>
            <person name="Rodriguez Luna D."/>
            <person name="Sanchez Esquivel S."/>
        </authorList>
    </citation>
    <scope>NUCLEOTIDE SEQUENCE [LARGE SCALE GENOMIC DNA]</scope>
    <source>
        <strain evidence="6 7">NF3</strain>
    </source>
</reference>
<keyword evidence="2" id="KW-0235">DNA replication</keyword>
<feature type="region of interest" description="Disordered" evidence="4">
    <location>
        <begin position="1"/>
        <end position="92"/>
    </location>
</feature>
<dbReference type="EMBL" id="MWQN01000001">
    <property type="protein sequence ID" value="OPC79956.1"/>
    <property type="molecule type" value="Genomic_DNA"/>
</dbReference>
<dbReference type="GO" id="GO:0006269">
    <property type="term" value="P:DNA replication, synthesis of primer"/>
    <property type="evidence" value="ECO:0007669"/>
    <property type="project" value="UniProtKB-KW"/>
</dbReference>
<evidence type="ECO:0000256" key="2">
    <source>
        <dbReference type="ARBA" id="ARBA00022705"/>
    </source>
</evidence>
<gene>
    <name evidence="6" type="ORF">B4N89_02440</name>
</gene>
<feature type="compositionally biased region" description="Basic residues" evidence="4">
    <location>
        <begin position="39"/>
        <end position="49"/>
    </location>
</feature>
<dbReference type="Proteomes" id="UP000190037">
    <property type="component" value="Unassembled WGS sequence"/>
</dbReference>
<evidence type="ECO:0000313" key="7">
    <source>
        <dbReference type="Proteomes" id="UP000190037"/>
    </source>
</evidence>
<feature type="compositionally biased region" description="Basic residues" evidence="4">
    <location>
        <begin position="1"/>
        <end position="19"/>
    </location>
</feature>
<dbReference type="InterPro" id="IPR027417">
    <property type="entry name" value="P-loop_NTPase"/>
</dbReference>
<evidence type="ECO:0000313" key="6">
    <source>
        <dbReference type="EMBL" id="OPC79956.1"/>
    </source>
</evidence>